<keyword evidence="6" id="KW-1185">Reference proteome</keyword>
<dbReference type="Gene3D" id="1.10.260.40">
    <property type="entry name" value="lambda repressor-like DNA-binding domains"/>
    <property type="match status" value="1"/>
</dbReference>
<dbReference type="AlphaFoldDB" id="A0A411HPU5"/>
<dbReference type="RefSeq" id="WP_129836571.1">
    <property type="nucleotide sequence ID" value="NZ_CP035704.1"/>
</dbReference>
<accession>A0A411HPU5</accession>
<dbReference type="OrthoDB" id="9798934at2"/>
<dbReference type="InterPro" id="IPR000843">
    <property type="entry name" value="HTH_LacI"/>
</dbReference>
<gene>
    <name evidence="5" type="ORF">ELE36_02890</name>
</gene>
<dbReference type="PANTHER" id="PTHR30146:SF153">
    <property type="entry name" value="LACTOSE OPERON REPRESSOR"/>
    <property type="match status" value="1"/>
</dbReference>
<dbReference type="PROSITE" id="PS00356">
    <property type="entry name" value="HTH_LACI_1"/>
    <property type="match status" value="1"/>
</dbReference>
<organism evidence="5 6">
    <name type="scientific">Pseudolysobacter antarcticus</name>
    <dbReference type="NCBI Taxonomy" id="2511995"/>
    <lineage>
        <taxon>Bacteria</taxon>
        <taxon>Pseudomonadati</taxon>
        <taxon>Pseudomonadota</taxon>
        <taxon>Gammaproteobacteria</taxon>
        <taxon>Lysobacterales</taxon>
        <taxon>Rhodanobacteraceae</taxon>
        <taxon>Pseudolysobacter</taxon>
    </lineage>
</organism>
<evidence type="ECO:0000313" key="6">
    <source>
        <dbReference type="Proteomes" id="UP000291562"/>
    </source>
</evidence>
<proteinExistence type="predicted"/>
<dbReference type="CDD" id="cd01545">
    <property type="entry name" value="PBP1_SalR"/>
    <property type="match status" value="1"/>
</dbReference>
<feature type="domain" description="HTH lacI-type" evidence="4">
    <location>
        <begin position="9"/>
        <end position="63"/>
    </location>
</feature>
<dbReference type="PROSITE" id="PS50932">
    <property type="entry name" value="HTH_LACI_2"/>
    <property type="match status" value="1"/>
</dbReference>
<dbReference type="SUPFAM" id="SSF53822">
    <property type="entry name" value="Periplasmic binding protein-like I"/>
    <property type="match status" value="1"/>
</dbReference>
<dbReference type="PRINTS" id="PR00036">
    <property type="entry name" value="HTHLACI"/>
</dbReference>
<reference evidence="5 6" key="1">
    <citation type="submission" date="2019-01" db="EMBL/GenBank/DDBJ databases">
        <title>Pseudolysobacter antarctica gen. nov., sp. nov., isolated from Fildes Peninsula, Antarctica.</title>
        <authorList>
            <person name="Wei Z."/>
            <person name="Peng F."/>
        </authorList>
    </citation>
    <scope>NUCLEOTIDE SEQUENCE [LARGE SCALE GENOMIC DNA]</scope>
    <source>
        <strain evidence="5 6">AQ6-296</strain>
    </source>
</reference>
<dbReference type="Pfam" id="PF00356">
    <property type="entry name" value="LacI"/>
    <property type="match status" value="1"/>
</dbReference>
<dbReference type="InterPro" id="IPR028082">
    <property type="entry name" value="Peripla_BP_I"/>
</dbReference>
<dbReference type="GO" id="GO:0000976">
    <property type="term" value="F:transcription cis-regulatory region binding"/>
    <property type="evidence" value="ECO:0007669"/>
    <property type="project" value="TreeGrafter"/>
</dbReference>
<evidence type="ECO:0000256" key="2">
    <source>
        <dbReference type="ARBA" id="ARBA00023125"/>
    </source>
</evidence>
<dbReference type="GO" id="GO:0003700">
    <property type="term" value="F:DNA-binding transcription factor activity"/>
    <property type="evidence" value="ECO:0007669"/>
    <property type="project" value="TreeGrafter"/>
</dbReference>
<dbReference type="InterPro" id="IPR010982">
    <property type="entry name" value="Lambda_DNA-bd_dom_sf"/>
</dbReference>
<keyword evidence="3" id="KW-0804">Transcription</keyword>
<dbReference type="PANTHER" id="PTHR30146">
    <property type="entry name" value="LACI-RELATED TRANSCRIPTIONAL REPRESSOR"/>
    <property type="match status" value="1"/>
</dbReference>
<dbReference type="SMART" id="SM00354">
    <property type="entry name" value="HTH_LACI"/>
    <property type="match status" value="1"/>
</dbReference>
<dbReference type="CDD" id="cd01392">
    <property type="entry name" value="HTH_LacI"/>
    <property type="match status" value="1"/>
</dbReference>
<keyword evidence="2 5" id="KW-0238">DNA-binding</keyword>
<protein>
    <submittedName>
        <fullName evidence="5">LacI family DNA-binding transcriptional regulator</fullName>
    </submittedName>
</protein>
<evidence type="ECO:0000256" key="1">
    <source>
        <dbReference type="ARBA" id="ARBA00023015"/>
    </source>
</evidence>
<evidence type="ECO:0000259" key="4">
    <source>
        <dbReference type="PROSITE" id="PS50932"/>
    </source>
</evidence>
<dbReference type="InterPro" id="IPR046335">
    <property type="entry name" value="LacI/GalR-like_sensor"/>
</dbReference>
<evidence type="ECO:0000313" key="5">
    <source>
        <dbReference type="EMBL" id="QBB72531.1"/>
    </source>
</evidence>
<dbReference type="Gene3D" id="3.40.50.2300">
    <property type="match status" value="2"/>
</dbReference>
<name>A0A411HPU5_9GAMM</name>
<evidence type="ECO:0000256" key="3">
    <source>
        <dbReference type="ARBA" id="ARBA00023163"/>
    </source>
</evidence>
<keyword evidence="1" id="KW-0805">Transcription regulation</keyword>
<dbReference type="Proteomes" id="UP000291562">
    <property type="component" value="Chromosome"/>
</dbReference>
<dbReference type="EMBL" id="CP035704">
    <property type="protein sequence ID" value="QBB72531.1"/>
    <property type="molecule type" value="Genomic_DNA"/>
</dbReference>
<sequence length="339" mass="37199">MPSGSSGQATINDIARLAGVSKKTVSRVINRSPLVHPETREKVEALIREHNYAPDPMARGLAFRKSFLIGMIYDNPNAQYIVHMQNGALDSLRGSGFELVVHPCDSKNADYVDGVRQFVLQQRLYGVILVPRVSEDQALVDMLREIDCRYARIGAVELDDHTSMITTNDREGAVEVAKYVESLGHRHIGLITGPHRYLSARERGGGFLQTLAQRGIKVPAKYTVEGGYTFESGVACAERLLALTPRPTVIFALNDEMAAGVYKAAYRLGLRIPDQLSVVGFDDSPLASRLWPSLTTVRLPIRDIGLRAAAMLLQEPGSNAAPVAFTPHLVVRESCQPPE</sequence>
<dbReference type="KEGG" id="xbc:ELE36_02890"/>
<dbReference type="Pfam" id="PF13377">
    <property type="entry name" value="Peripla_BP_3"/>
    <property type="match status" value="1"/>
</dbReference>
<dbReference type="SUPFAM" id="SSF47413">
    <property type="entry name" value="lambda repressor-like DNA-binding domains"/>
    <property type="match status" value="1"/>
</dbReference>